<accession>A0ABU9HY79</accession>
<name>A0ABU9HY79_9FLAO</name>
<comment type="caution">
    <text evidence="1">The sequence shown here is derived from an EMBL/GenBank/DDBJ whole genome shotgun (WGS) entry which is preliminary data.</text>
</comment>
<keyword evidence="2" id="KW-1185">Reference proteome</keyword>
<dbReference type="Proteomes" id="UP001464555">
    <property type="component" value="Unassembled WGS sequence"/>
</dbReference>
<reference evidence="1 2" key="1">
    <citation type="submission" date="2024-04" db="EMBL/GenBank/DDBJ databases">
        <title>Flavobacterium sp. DGU11 16S ribosomal RNA gene Genome sequencing and assembly.</title>
        <authorList>
            <person name="Park S."/>
        </authorList>
    </citation>
    <scope>NUCLEOTIDE SEQUENCE [LARGE SCALE GENOMIC DNA]</scope>
    <source>
        <strain evidence="1 2">DGU11</strain>
    </source>
</reference>
<evidence type="ECO:0000313" key="2">
    <source>
        <dbReference type="Proteomes" id="UP001464555"/>
    </source>
</evidence>
<dbReference type="EMBL" id="JBBYHR010000007">
    <property type="protein sequence ID" value="MEL1245116.1"/>
    <property type="molecule type" value="Genomic_DNA"/>
</dbReference>
<proteinExistence type="predicted"/>
<organism evidence="1 2">
    <name type="scientific">Flavobacterium arundinis</name>
    <dbReference type="NCBI Taxonomy" id="3139143"/>
    <lineage>
        <taxon>Bacteria</taxon>
        <taxon>Pseudomonadati</taxon>
        <taxon>Bacteroidota</taxon>
        <taxon>Flavobacteriia</taxon>
        <taxon>Flavobacteriales</taxon>
        <taxon>Flavobacteriaceae</taxon>
        <taxon>Flavobacterium</taxon>
    </lineage>
</organism>
<evidence type="ECO:0000313" key="1">
    <source>
        <dbReference type="EMBL" id="MEL1245116.1"/>
    </source>
</evidence>
<sequence length="103" mass="12255">MKHTKEQIIEKAKIIVKDLRGKYYSENCIDDAFFREKEYVDFGKHNGKTMQCWVVSVLFFEGRFNFLTISDVSGEPLYYQNINTIMFEIEKTKDGTYYKVDPE</sequence>
<dbReference type="RefSeq" id="WP_341697432.1">
    <property type="nucleotide sequence ID" value="NZ_JBBYHR010000007.1"/>
</dbReference>
<gene>
    <name evidence="1" type="ORF">AAEO56_12640</name>
</gene>
<protein>
    <submittedName>
        <fullName evidence="1">Uncharacterized protein</fullName>
    </submittedName>
</protein>